<dbReference type="Proteomes" id="UP000231092">
    <property type="component" value="Unassembled WGS sequence"/>
</dbReference>
<dbReference type="RefSeq" id="WP_100306753.1">
    <property type="nucleotide sequence ID" value="NZ_PGET01000001.1"/>
</dbReference>
<proteinExistence type="predicted"/>
<organism evidence="1 2">
    <name type="scientific">[Clostridium] celerecrescens 18A</name>
    <dbReference type="NCBI Taxonomy" id="1286362"/>
    <lineage>
        <taxon>Bacteria</taxon>
        <taxon>Bacillati</taxon>
        <taxon>Bacillota</taxon>
        <taxon>Clostridia</taxon>
        <taxon>Lachnospirales</taxon>
        <taxon>Lachnospiraceae</taxon>
        <taxon>Lacrimispora</taxon>
    </lineage>
</organism>
<comment type="caution">
    <text evidence="1">The sequence shown here is derived from an EMBL/GenBank/DDBJ whole genome shotgun (WGS) entry which is preliminary data.</text>
</comment>
<reference evidence="1 2" key="1">
    <citation type="submission" date="2017-11" db="EMBL/GenBank/DDBJ databases">
        <title>Understudied soil microbes with underappreciated capabilities: Untangling the Clostridium saccharolyticum group.</title>
        <authorList>
            <person name="Leschine S."/>
        </authorList>
    </citation>
    <scope>NUCLEOTIDE SEQUENCE [LARGE SCALE GENOMIC DNA]</scope>
    <source>
        <strain evidence="1 2">18A</strain>
    </source>
</reference>
<dbReference type="AlphaFoldDB" id="A0A2M8ZAP3"/>
<dbReference type="EMBL" id="PGET01000001">
    <property type="protein sequence ID" value="PJJ30505.1"/>
    <property type="molecule type" value="Genomic_DNA"/>
</dbReference>
<evidence type="ECO:0000313" key="1">
    <source>
        <dbReference type="EMBL" id="PJJ30505.1"/>
    </source>
</evidence>
<sequence length="60" mass="6734">MEDGTIMVNVSLARYENGIRAMARIEALKAFAIKSDYNISREDIASILGFELPVEVEKDE</sequence>
<evidence type="ECO:0000313" key="2">
    <source>
        <dbReference type="Proteomes" id="UP000231092"/>
    </source>
</evidence>
<name>A0A2M8ZAP3_9FIRM</name>
<gene>
    <name evidence="1" type="ORF">H171_4111</name>
</gene>
<protein>
    <submittedName>
        <fullName evidence="1">Uncharacterized protein</fullName>
    </submittedName>
</protein>
<dbReference type="OrthoDB" id="2060962at2"/>
<accession>A0A2M8ZAP3</accession>